<keyword evidence="2" id="KW-1185">Reference proteome</keyword>
<dbReference type="Pfam" id="PF20074">
    <property type="entry name" value="DUF6470"/>
    <property type="match status" value="1"/>
</dbReference>
<dbReference type="InterPro" id="IPR045527">
    <property type="entry name" value="DUF6470"/>
</dbReference>
<protein>
    <submittedName>
        <fullName evidence="1">Uncharacterized protein</fullName>
    </submittedName>
</protein>
<proteinExistence type="predicted"/>
<name>A0A292YFL9_9BACL</name>
<dbReference type="AlphaFoldDB" id="A0A292YFL9"/>
<sequence length="194" mass="21343">MKIGHVLIQQTFAQTGIRNTPAILNVDSEHADLNLNQKPARLRIQQIDAELTVDSSGLRRAFQMHSPVSFAKELGSEGLQAGIVAIGKISAAGDDMARIELGRDPKKVFADLVKRESIWEDPAIKVVDPTINNGIHIEISPGSVKVDYLPGEISLEAIPHKPALSFQRGEIKVYLQQNYSVDIDSSLRPIDFKI</sequence>
<comment type="caution">
    <text evidence="1">The sequence shown here is derived from an EMBL/GenBank/DDBJ whole genome shotgun (WGS) entry which is preliminary data.</text>
</comment>
<dbReference type="OrthoDB" id="2112831at2"/>
<reference evidence="2" key="1">
    <citation type="submission" date="2017-07" db="EMBL/GenBank/DDBJ databases">
        <title>Draft genome sequence of Effusibacillus lacus strain skLN1.</title>
        <authorList>
            <person name="Watanabe M."/>
            <person name="Kojima H."/>
            <person name="Fukui M."/>
        </authorList>
    </citation>
    <scope>NUCLEOTIDE SEQUENCE [LARGE SCALE GENOMIC DNA]</scope>
    <source>
        <strain evidence="2">skLN1</strain>
    </source>
</reference>
<dbReference type="Proteomes" id="UP000217785">
    <property type="component" value="Unassembled WGS sequence"/>
</dbReference>
<dbReference type="EMBL" id="BDUF01000010">
    <property type="protein sequence ID" value="GAX88897.1"/>
    <property type="molecule type" value="Genomic_DNA"/>
</dbReference>
<evidence type="ECO:0000313" key="1">
    <source>
        <dbReference type="EMBL" id="GAX88897.1"/>
    </source>
</evidence>
<evidence type="ECO:0000313" key="2">
    <source>
        <dbReference type="Proteomes" id="UP000217785"/>
    </source>
</evidence>
<accession>A0A292YFL9</accession>
<dbReference type="RefSeq" id="WP_096180600.1">
    <property type="nucleotide sequence ID" value="NZ_BDUF01000010.1"/>
</dbReference>
<organism evidence="1 2">
    <name type="scientific">Effusibacillus lacus</name>
    <dbReference type="NCBI Taxonomy" id="1348429"/>
    <lineage>
        <taxon>Bacteria</taxon>
        <taxon>Bacillati</taxon>
        <taxon>Bacillota</taxon>
        <taxon>Bacilli</taxon>
        <taxon>Bacillales</taxon>
        <taxon>Alicyclobacillaceae</taxon>
        <taxon>Effusibacillus</taxon>
    </lineage>
</organism>
<gene>
    <name evidence="1" type="ORF">EFBL_0511</name>
</gene>